<organism evidence="1">
    <name type="scientific">Anguilla anguilla</name>
    <name type="common">European freshwater eel</name>
    <name type="synonym">Muraena anguilla</name>
    <dbReference type="NCBI Taxonomy" id="7936"/>
    <lineage>
        <taxon>Eukaryota</taxon>
        <taxon>Metazoa</taxon>
        <taxon>Chordata</taxon>
        <taxon>Craniata</taxon>
        <taxon>Vertebrata</taxon>
        <taxon>Euteleostomi</taxon>
        <taxon>Actinopterygii</taxon>
        <taxon>Neopterygii</taxon>
        <taxon>Teleostei</taxon>
        <taxon>Anguilliformes</taxon>
        <taxon>Anguillidae</taxon>
        <taxon>Anguilla</taxon>
    </lineage>
</organism>
<name>A0A0E9RT57_ANGAN</name>
<dbReference type="EMBL" id="GBXM01076545">
    <property type="protein sequence ID" value="JAH32032.1"/>
    <property type="molecule type" value="Transcribed_RNA"/>
</dbReference>
<accession>A0A0E9RT57</accession>
<protein>
    <submittedName>
        <fullName evidence="1">Uncharacterized protein</fullName>
    </submittedName>
</protein>
<dbReference type="AlphaFoldDB" id="A0A0E9RT57"/>
<sequence length="57" mass="6944">MLSIFKQNHLCPQFLVSFFSVELLRRWDSFLLWFFWQVKRGISVCEPGWPRLWSPLA</sequence>
<reference evidence="1" key="2">
    <citation type="journal article" date="2015" name="Fish Shellfish Immunol.">
        <title>Early steps in the European eel (Anguilla anguilla)-Vibrio vulnificus interaction in the gills: Role of the RtxA13 toxin.</title>
        <authorList>
            <person name="Callol A."/>
            <person name="Pajuelo D."/>
            <person name="Ebbesson L."/>
            <person name="Teles M."/>
            <person name="MacKenzie S."/>
            <person name="Amaro C."/>
        </authorList>
    </citation>
    <scope>NUCLEOTIDE SEQUENCE</scope>
</reference>
<reference evidence="1" key="1">
    <citation type="submission" date="2014-11" db="EMBL/GenBank/DDBJ databases">
        <authorList>
            <person name="Amaro Gonzalez C."/>
        </authorList>
    </citation>
    <scope>NUCLEOTIDE SEQUENCE</scope>
</reference>
<proteinExistence type="predicted"/>
<evidence type="ECO:0000313" key="1">
    <source>
        <dbReference type="EMBL" id="JAH32032.1"/>
    </source>
</evidence>